<evidence type="ECO:0000313" key="2">
    <source>
        <dbReference type="Proteomes" id="UP001234581"/>
    </source>
</evidence>
<dbReference type="GeneID" id="83214045"/>
<dbReference type="EMBL" id="JARTCD010000030">
    <property type="protein sequence ID" value="KAJ8657570.1"/>
    <property type="molecule type" value="Genomic_DNA"/>
</dbReference>
<name>A0AAD7V3L2_9FUNG</name>
<organism evidence="1 2">
    <name type="scientific">Lichtheimia ornata</name>
    <dbReference type="NCBI Taxonomy" id="688661"/>
    <lineage>
        <taxon>Eukaryota</taxon>
        <taxon>Fungi</taxon>
        <taxon>Fungi incertae sedis</taxon>
        <taxon>Mucoromycota</taxon>
        <taxon>Mucoromycotina</taxon>
        <taxon>Mucoromycetes</taxon>
        <taxon>Mucorales</taxon>
        <taxon>Lichtheimiaceae</taxon>
        <taxon>Lichtheimia</taxon>
    </lineage>
</organism>
<reference evidence="1 2" key="1">
    <citation type="submission" date="2023-03" db="EMBL/GenBank/DDBJ databases">
        <title>Genome sequence of Lichtheimia ornata CBS 291.66.</title>
        <authorList>
            <person name="Mohabir J.T."/>
            <person name="Shea T.P."/>
            <person name="Kurbessoian T."/>
            <person name="Berby B."/>
            <person name="Fontaine J."/>
            <person name="Livny J."/>
            <person name="Gnirke A."/>
            <person name="Stajich J.E."/>
            <person name="Cuomo C.A."/>
        </authorList>
    </citation>
    <scope>NUCLEOTIDE SEQUENCE [LARGE SCALE GENOMIC DNA]</scope>
    <source>
        <strain evidence="1">CBS 291.66</strain>
    </source>
</reference>
<dbReference type="AlphaFoldDB" id="A0AAD7V3L2"/>
<keyword evidence="2" id="KW-1185">Reference proteome</keyword>
<proteinExistence type="predicted"/>
<accession>A0AAD7V3L2</accession>
<evidence type="ECO:0000313" key="1">
    <source>
        <dbReference type="EMBL" id="KAJ8657570.1"/>
    </source>
</evidence>
<gene>
    <name evidence="1" type="ORF">O0I10_006634</name>
</gene>
<dbReference type="Proteomes" id="UP001234581">
    <property type="component" value="Unassembled WGS sequence"/>
</dbReference>
<sequence length="189" mass="21395">MAFTKSANFESALHDANLIQQLSPSSALGYLREADVYGEQGKQCHIINICNKGLSKVDTNDKHYATLQQVKEDAEQRQSTRIDFIKQLPTDIVITTLVPMLMDDFIMSSTTPSPYLYVSNVWRDRIVQCFNGLRFDVGDTEGHSLSHVVGLSRCIKKLYVGQVANEVWICDLLRNNDFCSLRELSIECK</sequence>
<dbReference type="RefSeq" id="XP_058342483.1">
    <property type="nucleotide sequence ID" value="XM_058486661.1"/>
</dbReference>
<comment type="caution">
    <text evidence="1">The sequence shown here is derived from an EMBL/GenBank/DDBJ whole genome shotgun (WGS) entry which is preliminary data.</text>
</comment>
<protein>
    <submittedName>
        <fullName evidence="1">Uncharacterized protein</fullName>
    </submittedName>
</protein>